<evidence type="ECO:0000313" key="10">
    <source>
        <dbReference type="Proteomes" id="UP000273675"/>
    </source>
</evidence>
<dbReference type="AlphaFoldDB" id="A0A495D338"/>
<feature type="transmembrane region" description="Helical" evidence="7">
    <location>
        <begin position="44"/>
        <end position="64"/>
    </location>
</feature>
<keyword evidence="7" id="KW-1133">Transmembrane helix</keyword>
<dbReference type="GO" id="GO:0000155">
    <property type="term" value="F:phosphorelay sensor kinase activity"/>
    <property type="evidence" value="ECO:0007669"/>
    <property type="project" value="InterPro"/>
</dbReference>
<evidence type="ECO:0000256" key="2">
    <source>
        <dbReference type="ARBA" id="ARBA00012438"/>
    </source>
</evidence>
<keyword evidence="3" id="KW-0808">Transferase</keyword>
<dbReference type="Gene3D" id="3.30.565.10">
    <property type="entry name" value="Histidine kinase-like ATPase, C-terminal domain"/>
    <property type="match status" value="1"/>
</dbReference>
<evidence type="ECO:0000256" key="4">
    <source>
        <dbReference type="ARBA" id="ARBA00022741"/>
    </source>
</evidence>
<evidence type="ECO:0000256" key="7">
    <source>
        <dbReference type="SAM" id="Phobius"/>
    </source>
</evidence>
<dbReference type="Proteomes" id="UP000273675">
    <property type="component" value="Unassembled WGS sequence"/>
</dbReference>
<evidence type="ECO:0000256" key="3">
    <source>
        <dbReference type="ARBA" id="ARBA00022679"/>
    </source>
</evidence>
<comment type="caution">
    <text evidence="9">The sequence shown here is derived from an EMBL/GenBank/DDBJ whole genome shotgun (WGS) entry which is preliminary data.</text>
</comment>
<keyword evidence="7" id="KW-0812">Transmembrane</keyword>
<dbReference type="GO" id="GO:0005524">
    <property type="term" value="F:ATP binding"/>
    <property type="evidence" value="ECO:0007669"/>
    <property type="project" value="UniProtKB-KW"/>
</dbReference>
<dbReference type="PANTHER" id="PTHR44936:SF10">
    <property type="entry name" value="SENSOR PROTEIN RSTB"/>
    <property type="match status" value="1"/>
</dbReference>
<feature type="domain" description="Histidine kinase" evidence="8">
    <location>
        <begin position="246"/>
        <end position="454"/>
    </location>
</feature>
<dbReference type="SMART" id="SM00387">
    <property type="entry name" value="HATPase_c"/>
    <property type="match status" value="1"/>
</dbReference>
<dbReference type="InterPro" id="IPR036890">
    <property type="entry name" value="HATPase_C_sf"/>
</dbReference>
<dbReference type="InterPro" id="IPR036097">
    <property type="entry name" value="HisK_dim/P_sf"/>
</dbReference>
<keyword evidence="7" id="KW-0472">Membrane</keyword>
<dbReference type="InterPro" id="IPR050980">
    <property type="entry name" value="2C_sensor_his_kinase"/>
</dbReference>
<dbReference type="InterPro" id="IPR005467">
    <property type="entry name" value="His_kinase_dom"/>
</dbReference>
<feature type="transmembrane region" description="Helical" evidence="7">
    <location>
        <begin position="165"/>
        <end position="184"/>
    </location>
</feature>
<evidence type="ECO:0000256" key="6">
    <source>
        <dbReference type="ARBA" id="ARBA00022840"/>
    </source>
</evidence>
<evidence type="ECO:0000259" key="8">
    <source>
        <dbReference type="PROSITE" id="PS50109"/>
    </source>
</evidence>
<feature type="transmembrane region" description="Helical" evidence="7">
    <location>
        <begin position="107"/>
        <end position="127"/>
    </location>
</feature>
<organism evidence="9 10">
    <name type="scientific">Maricaulis maris</name>
    <dbReference type="NCBI Taxonomy" id="74318"/>
    <lineage>
        <taxon>Bacteria</taxon>
        <taxon>Pseudomonadati</taxon>
        <taxon>Pseudomonadota</taxon>
        <taxon>Alphaproteobacteria</taxon>
        <taxon>Maricaulales</taxon>
        <taxon>Maricaulaceae</taxon>
        <taxon>Maricaulis</taxon>
    </lineage>
</organism>
<protein>
    <recommendedName>
        <fullName evidence="2">histidine kinase</fullName>
        <ecNumber evidence="2">2.7.13.3</ecNumber>
    </recommendedName>
</protein>
<dbReference type="EMBL" id="RBIM01000005">
    <property type="protein sequence ID" value="RKQ96185.1"/>
    <property type="molecule type" value="Genomic_DNA"/>
</dbReference>
<dbReference type="Pfam" id="PF02518">
    <property type="entry name" value="HATPase_c"/>
    <property type="match status" value="1"/>
</dbReference>
<dbReference type="RefSeq" id="WP_158025655.1">
    <property type="nucleotide sequence ID" value="NZ_RBIM01000005.1"/>
</dbReference>
<dbReference type="PANTHER" id="PTHR44936">
    <property type="entry name" value="SENSOR PROTEIN CREC"/>
    <property type="match status" value="1"/>
</dbReference>
<dbReference type="EC" id="2.7.13.3" evidence="2"/>
<name>A0A495D338_9PROT</name>
<evidence type="ECO:0000256" key="1">
    <source>
        <dbReference type="ARBA" id="ARBA00000085"/>
    </source>
</evidence>
<accession>A0A495D338</accession>
<keyword evidence="6" id="KW-0067">ATP-binding</keyword>
<feature type="transmembrane region" description="Helical" evidence="7">
    <location>
        <begin position="70"/>
        <end position="95"/>
    </location>
</feature>
<dbReference type="SUPFAM" id="SSF47384">
    <property type="entry name" value="Homodimeric domain of signal transducing histidine kinase"/>
    <property type="match status" value="1"/>
</dbReference>
<feature type="transmembrane region" description="Helical" evidence="7">
    <location>
        <begin position="139"/>
        <end position="158"/>
    </location>
</feature>
<dbReference type="SUPFAM" id="SSF55874">
    <property type="entry name" value="ATPase domain of HSP90 chaperone/DNA topoisomerase II/histidine kinase"/>
    <property type="match status" value="1"/>
</dbReference>
<dbReference type="PROSITE" id="PS50109">
    <property type="entry name" value="HIS_KIN"/>
    <property type="match status" value="1"/>
</dbReference>
<feature type="transmembrane region" description="Helical" evidence="7">
    <location>
        <begin position="196"/>
        <end position="216"/>
    </location>
</feature>
<sequence>MKIDDDLKGQDTLKIRWHDARFDDSGVEADYLVFSWPNERFQSGLTLIGFSIAWLAAGTIDLMYLTDTSYLLPVFGSRIATALFGFAMGGWLLVARPQNGDRWPRRVVLIWLMMSTATGVTVSSLYPHTLANAYELEQMLVFNSFWMSVQMLGLGVALSSQLRGVAIASTAYAGSYVANVIYWADVVPYPVVGPTIVLLAGCVFAVVLSIAFSISARRRYYLTWKYNEARAAAERALGFSSFLLSAAGHDIRQPIYALDLNASAIEELAAEGKWDRVMTMIARQRFTLRHISGLIASILELSQLDLHDQKASRDEIDVNALLTGLATSFASLASHHGVSIRVVPTRRHLIADRAVLEHVMNNLVANALTHSGGTRVVLGVRRTTNGWALCVADDGSGFRVDDQTSEPATSGRDITRSGLGSTIMFRLAELGGLELDIRSTAGHGVMARLVCPDN</sequence>
<keyword evidence="4" id="KW-0547">Nucleotide-binding</keyword>
<gene>
    <name evidence="9" type="ORF">C7435_2437</name>
</gene>
<keyword evidence="5 9" id="KW-0418">Kinase</keyword>
<evidence type="ECO:0000313" key="9">
    <source>
        <dbReference type="EMBL" id="RKQ96185.1"/>
    </source>
</evidence>
<dbReference type="GO" id="GO:0005886">
    <property type="term" value="C:plasma membrane"/>
    <property type="evidence" value="ECO:0007669"/>
    <property type="project" value="TreeGrafter"/>
</dbReference>
<evidence type="ECO:0000256" key="5">
    <source>
        <dbReference type="ARBA" id="ARBA00022777"/>
    </source>
</evidence>
<dbReference type="InterPro" id="IPR003594">
    <property type="entry name" value="HATPase_dom"/>
</dbReference>
<proteinExistence type="predicted"/>
<comment type="catalytic activity">
    <reaction evidence="1">
        <text>ATP + protein L-histidine = ADP + protein N-phospho-L-histidine.</text>
        <dbReference type="EC" id="2.7.13.3"/>
    </reaction>
</comment>
<reference evidence="9 10" key="1">
    <citation type="submission" date="2018-10" db="EMBL/GenBank/DDBJ databases">
        <title>Genomic Encyclopedia of Type Strains, Phase IV (KMG-IV): sequencing the most valuable type-strain genomes for metagenomic binning, comparative biology and taxonomic classification.</title>
        <authorList>
            <person name="Goeker M."/>
        </authorList>
    </citation>
    <scope>NUCLEOTIDE SEQUENCE [LARGE SCALE GENOMIC DNA]</scope>
    <source>
        <strain evidence="9 10">DSM 4734</strain>
    </source>
</reference>